<dbReference type="Proteomes" id="UP001234178">
    <property type="component" value="Unassembled WGS sequence"/>
</dbReference>
<dbReference type="EMBL" id="JAOYFB010000001">
    <property type="protein sequence ID" value="KAK4005454.1"/>
    <property type="molecule type" value="Genomic_DNA"/>
</dbReference>
<reference evidence="1 2" key="1">
    <citation type="journal article" date="2023" name="Nucleic Acids Res.">
        <title>The hologenome of Daphnia magna reveals possible DNA methylation and microbiome-mediated evolution of the host genome.</title>
        <authorList>
            <person name="Chaturvedi A."/>
            <person name="Li X."/>
            <person name="Dhandapani V."/>
            <person name="Marshall H."/>
            <person name="Kissane S."/>
            <person name="Cuenca-Cambronero M."/>
            <person name="Asole G."/>
            <person name="Calvet F."/>
            <person name="Ruiz-Romero M."/>
            <person name="Marangio P."/>
            <person name="Guigo R."/>
            <person name="Rago D."/>
            <person name="Mirbahai L."/>
            <person name="Eastwood N."/>
            <person name="Colbourne J.K."/>
            <person name="Zhou J."/>
            <person name="Mallon E."/>
            <person name="Orsini L."/>
        </authorList>
    </citation>
    <scope>NUCLEOTIDE SEQUENCE [LARGE SCALE GENOMIC DNA]</scope>
    <source>
        <strain evidence="1">LRV0_1</strain>
    </source>
</reference>
<protein>
    <submittedName>
        <fullName evidence="1">Uncharacterized protein</fullName>
    </submittedName>
</protein>
<comment type="caution">
    <text evidence="1">The sequence shown here is derived from an EMBL/GenBank/DDBJ whole genome shotgun (WGS) entry which is preliminary data.</text>
</comment>
<name>A0ABQ9YXT0_9CRUS</name>
<keyword evidence="2" id="KW-1185">Reference proteome</keyword>
<gene>
    <name evidence="1" type="ORF">OUZ56_007166</name>
</gene>
<organism evidence="1 2">
    <name type="scientific">Daphnia magna</name>
    <dbReference type="NCBI Taxonomy" id="35525"/>
    <lineage>
        <taxon>Eukaryota</taxon>
        <taxon>Metazoa</taxon>
        <taxon>Ecdysozoa</taxon>
        <taxon>Arthropoda</taxon>
        <taxon>Crustacea</taxon>
        <taxon>Branchiopoda</taxon>
        <taxon>Diplostraca</taxon>
        <taxon>Cladocera</taxon>
        <taxon>Anomopoda</taxon>
        <taxon>Daphniidae</taxon>
        <taxon>Daphnia</taxon>
    </lineage>
</organism>
<evidence type="ECO:0000313" key="2">
    <source>
        <dbReference type="Proteomes" id="UP001234178"/>
    </source>
</evidence>
<accession>A0ABQ9YXT0</accession>
<sequence length="59" mass="6486">MVMDGELKIRVSVNVSISQDRGIVSDGLFYGEGLVYALYLNTYTVLAHGAEVGIKIRRP</sequence>
<proteinExistence type="predicted"/>
<evidence type="ECO:0000313" key="1">
    <source>
        <dbReference type="EMBL" id="KAK4005454.1"/>
    </source>
</evidence>